<organism evidence="1 2">
    <name type="scientific">Sporothrix curviconia</name>
    <dbReference type="NCBI Taxonomy" id="1260050"/>
    <lineage>
        <taxon>Eukaryota</taxon>
        <taxon>Fungi</taxon>
        <taxon>Dikarya</taxon>
        <taxon>Ascomycota</taxon>
        <taxon>Pezizomycotina</taxon>
        <taxon>Sordariomycetes</taxon>
        <taxon>Sordariomycetidae</taxon>
        <taxon>Ophiostomatales</taxon>
        <taxon>Ophiostomataceae</taxon>
        <taxon>Sporothrix</taxon>
    </lineage>
</organism>
<protein>
    <submittedName>
        <fullName evidence="1">Uncharacterized protein</fullName>
    </submittedName>
</protein>
<dbReference type="EMBL" id="CAWUHB010000034">
    <property type="protein sequence ID" value="CAK7225928.1"/>
    <property type="molecule type" value="Genomic_DNA"/>
</dbReference>
<evidence type="ECO:0000313" key="2">
    <source>
        <dbReference type="Proteomes" id="UP001642405"/>
    </source>
</evidence>
<keyword evidence="2" id="KW-1185">Reference proteome</keyword>
<reference evidence="1 2" key="1">
    <citation type="submission" date="2024-01" db="EMBL/GenBank/DDBJ databases">
        <authorList>
            <person name="Allen C."/>
            <person name="Tagirdzhanova G."/>
        </authorList>
    </citation>
    <scope>NUCLEOTIDE SEQUENCE [LARGE SCALE GENOMIC DNA]</scope>
</reference>
<name>A0ABP0C1R3_9PEZI</name>
<evidence type="ECO:0000313" key="1">
    <source>
        <dbReference type="EMBL" id="CAK7225928.1"/>
    </source>
</evidence>
<comment type="caution">
    <text evidence="1">The sequence shown here is derived from an EMBL/GenBank/DDBJ whole genome shotgun (WGS) entry which is preliminary data.</text>
</comment>
<dbReference type="Proteomes" id="UP001642405">
    <property type="component" value="Unassembled WGS sequence"/>
</dbReference>
<sequence>MVDTANRQPTTAAALPPPQRFQFEAAEAARAKGINWLELEPRLLRLGPGSLFQTAGEVQALLELEETPPTFESYSINMHSDDGTTQPVQYCLIPAEELLELRMLTEQTIMVKVRVPDGRFRPLHTPTAWIPGRREERQAAKDKIKAPYRIGDSGDIVDERGLVVGNIYSQRKGE</sequence>
<proteinExistence type="predicted"/>
<gene>
    <name evidence="1" type="ORF">SCUCBS95973_006030</name>
</gene>
<accession>A0ABP0C1R3</accession>